<name>A0A382LBP9_9ZZZZ</name>
<accession>A0A382LBP9</accession>
<organism evidence="1">
    <name type="scientific">marine metagenome</name>
    <dbReference type="NCBI Taxonomy" id="408172"/>
    <lineage>
        <taxon>unclassified sequences</taxon>
        <taxon>metagenomes</taxon>
        <taxon>ecological metagenomes</taxon>
    </lineage>
</organism>
<protein>
    <submittedName>
        <fullName evidence="1">Uncharacterized protein</fullName>
    </submittedName>
</protein>
<proteinExistence type="predicted"/>
<evidence type="ECO:0000313" key="1">
    <source>
        <dbReference type="EMBL" id="SVC34126.1"/>
    </source>
</evidence>
<dbReference type="EMBL" id="UINC01086038">
    <property type="protein sequence ID" value="SVC34126.1"/>
    <property type="molecule type" value="Genomic_DNA"/>
</dbReference>
<dbReference type="AlphaFoldDB" id="A0A382LBP9"/>
<gene>
    <name evidence="1" type="ORF">METZ01_LOCUS286980</name>
</gene>
<reference evidence="1" key="1">
    <citation type="submission" date="2018-05" db="EMBL/GenBank/DDBJ databases">
        <authorList>
            <person name="Lanie J.A."/>
            <person name="Ng W.-L."/>
            <person name="Kazmierczak K.M."/>
            <person name="Andrzejewski T.M."/>
            <person name="Davidsen T.M."/>
            <person name="Wayne K.J."/>
            <person name="Tettelin H."/>
            <person name="Glass J.I."/>
            <person name="Rusch D."/>
            <person name="Podicherti R."/>
            <person name="Tsui H.-C.T."/>
            <person name="Winkler M.E."/>
        </authorList>
    </citation>
    <scope>NUCLEOTIDE SEQUENCE</scope>
</reference>
<sequence>MYFSYVVSQYKDIFEMYYVSSFISINKSTLGKLLYKKEPTPEQRVIK</sequence>